<evidence type="ECO:0000313" key="1">
    <source>
        <dbReference type="EMBL" id="EFN62750.1"/>
    </source>
</evidence>
<evidence type="ECO:0000313" key="2">
    <source>
        <dbReference type="Proteomes" id="UP000000311"/>
    </source>
</evidence>
<proteinExistence type="predicted"/>
<organism evidence="2">
    <name type="scientific">Camponotus floridanus</name>
    <name type="common">Florida carpenter ant</name>
    <dbReference type="NCBI Taxonomy" id="104421"/>
    <lineage>
        <taxon>Eukaryota</taxon>
        <taxon>Metazoa</taxon>
        <taxon>Ecdysozoa</taxon>
        <taxon>Arthropoda</taxon>
        <taxon>Hexapoda</taxon>
        <taxon>Insecta</taxon>
        <taxon>Pterygota</taxon>
        <taxon>Neoptera</taxon>
        <taxon>Endopterygota</taxon>
        <taxon>Hymenoptera</taxon>
        <taxon>Apocrita</taxon>
        <taxon>Aculeata</taxon>
        <taxon>Formicoidea</taxon>
        <taxon>Formicidae</taxon>
        <taxon>Formicinae</taxon>
        <taxon>Camponotus</taxon>
    </lineage>
</organism>
<keyword evidence="2" id="KW-1185">Reference proteome</keyword>
<feature type="non-terminal residue" evidence="1">
    <location>
        <position position="93"/>
    </location>
</feature>
<accession>E2AUY9</accession>
<gene>
    <name evidence="1" type="ORF">EAG_15005</name>
</gene>
<name>E2AUY9_CAMFO</name>
<sequence length="93" mass="10566">KLRFHITMMAGPDPKTGIAVIRTVTLAEQNRTFIFPENYQITPHHKEIMELPAAKAAIKALTKRGAFRNITISLEPELSKLYFDEDLNPIFKG</sequence>
<reference evidence="1 2" key="1">
    <citation type="journal article" date="2010" name="Science">
        <title>Genomic comparison of the ants Camponotus floridanus and Harpegnathos saltator.</title>
        <authorList>
            <person name="Bonasio R."/>
            <person name="Zhang G."/>
            <person name="Ye C."/>
            <person name="Mutti N.S."/>
            <person name="Fang X."/>
            <person name="Qin N."/>
            <person name="Donahue G."/>
            <person name="Yang P."/>
            <person name="Li Q."/>
            <person name="Li C."/>
            <person name="Zhang P."/>
            <person name="Huang Z."/>
            <person name="Berger S.L."/>
            <person name="Reinberg D."/>
            <person name="Wang J."/>
            <person name="Liebig J."/>
        </authorList>
    </citation>
    <scope>NUCLEOTIDE SEQUENCE [LARGE SCALE GENOMIC DNA]</scope>
    <source>
        <strain evidence="2">C129</strain>
    </source>
</reference>
<dbReference type="EMBL" id="GL442942">
    <property type="protein sequence ID" value="EFN62750.1"/>
    <property type="molecule type" value="Genomic_DNA"/>
</dbReference>
<dbReference type="InParanoid" id="E2AUY9"/>
<feature type="non-terminal residue" evidence="1">
    <location>
        <position position="1"/>
    </location>
</feature>
<protein>
    <submittedName>
        <fullName evidence="1">Uncharacterized protein</fullName>
    </submittedName>
</protein>
<dbReference type="AlphaFoldDB" id="E2AUY9"/>
<dbReference type="Proteomes" id="UP000000311">
    <property type="component" value="Unassembled WGS sequence"/>
</dbReference>